<reference evidence="2 3" key="1">
    <citation type="journal article" date="2009" name="Appl. Environ. Microbiol.">
        <title>Community genomic and proteomic analyses of chemoautotrophic iron-oxidizing "Leptospirillum rubarum" (Group II) and "Leptospirillum ferrodiazotrophum" (Group III) bacteria in acid mine drainage biofilms.</title>
        <authorList>
            <person name="Goltsman D.S."/>
            <person name="Denef V.J."/>
            <person name="Singer S.W."/>
            <person name="VerBerkmoes N.C."/>
            <person name="Lefsrud M."/>
            <person name="Mueller R.S."/>
            <person name="Dick G.J."/>
            <person name="Sun C.L."/>
            <person name="Wheeler K.E."/>
            <person name="Zemla A."/>
            <person name="Baker B.J."/>
            <person name="Hauser L."/>
            <person name="Land M."/>
            <person name="Shah M.B."/>
            <person name="Thelen M.P."/>
            <person name="Hettich R.L."/>
            <person name="Banfield J.F."/>
        </authorList>
    </citation>
    <scope>NUCLEOTIDE SEQUENCE [LARGE SCALE GENOMIC DNA]</scope>
</reference>
<evidence type="ECO:0000313" key="3">
    <source>
        <dbReference type="Proteomes" id="UP000009374"/>
    </source>
</evidence>
<dbReference type="AlphaFoldDB" id="C6HTL8"/>
<accession>C6HTL8</accession>
<sequence>MVPPSFLTASSGPKWVVIRLTHSRNNEGGTTMKNTTIGLDLAKTVFHRIYSPPPLGLKKSVLPTFPWGKRYAMISLIDNPYEGGTSDERHGVVPESSGDCVPVDR</sequence>
<dbReference type="Proteomes" id="UP000009374">
    <property type="component" value="Unassembled WGS sequence"/>
</dbReference>
<keyword evidence="3" id="KW-1185">Reference proteome</keyword>
<evidence type="ECO:0000313" key="2">
    <source>
        <dbReference type="EMBL" id="EES53983.1"/>
    </source>
</evidence>
<feature type="region of interest" description="Disordered" evidence="1">
    <location>
        <begin position="83"/>
        <end position="105"/>
    </location>
</feature>
<name>C6HTL8_9BACT</name>
<gene>
    <name evidence="2" type="ORF">UBAL3_24060002</name>
</gene>
<evidence type="ECO:0000256" key="1">
    <source>
        <dbReference type="SAM" id="MobiDB-lite"/>
    </source>
</evidence>
<proteinExistence type="predicted"/>
<organism evidence="2 3">
    <name type="scientific">Leptospirillum ferrodiazotrophum</name>
    <dbReference type="NCBI Taxonomy" id="412449"/>
    <lineage>
        <taxon>Bacteria</taxon>
        <taxon>Pseudomonadati</taxon>
        <taxon>Nitrospirota</taxon>
        <taxon>Nitrospiria</taxon>
        <taxon>Nitrospirales</taxon>
        <taxon>Nitrospiraceae</taxon>
        <taxon>Leptospirillum</taxon>
    </lineage>
</organism>
<protein>
    <submittedName>
        <fullName evidence="2">Uncharacterized protein</fullName>
    </submittedName>
</protein>
<dbReference type="EMBL" id="GG693851">
    <property type="protein sequence ID" value="EES53983.1"/>
    <property type="molecule type" value="Genomic_DNA"/>
</dbReference>